<dbReference type="Proteomes" id="UP000014026">
    <property type="component" value="Unassembled WGS sequence"/>
</dbReference>
<dbReference type="EMBL" id="AGWB01000036">
    <property type="protein sequence ID" value="ENN89906.1"/>
    <property type="molecule type" value="Genomic_DNA"/>
</dbReference>
<organism evidence="2 3">
    <name type="scientific">Bartonella bovis m02</name>
    <dbReference type="NCBI Taxonomy" id="1094492"/>
    <lineage>
        <taxon>Bacteria</taxon>
        <taxon>Pseudomonadati</taxon>
        <taxon>Pseudomonadota</taxon>
        <taxon>Alphaproteobacteria</taxon>
        <taxon>Hyphomicrobiales</taxon>
        <taxon>Bartonellaceae</taxon>
        <taxon>Bartonella</taxon>
    </lineage>
</organism>
<dbReference type="RefSeq" id="WP_010702855.1">
    <property type="nucleotide sequence ID" value="NZ_KB915626.1"/>
</dbReference>
<dbReference type="STRING" id="1094492.m02_10950"/>
<proteinExistence type="predicted"/>
<dbReference type="PATRIC" id="fig|1094492.3.peg.1169"/>
<feature type="domain" description="Flagellar protein FlgJ N-terminal" evidence="1">
    <location>
        <begin position="101"/>
        <end position="144"/>
    </location>
</feature>
<evidence type="ECO:0000313" key="3">
    <source>
        <dbReference type="Proteomes" id="UP000014026"/>
    </source>
</evidence>
<dbReference type="Pfam" id="PF10135">
    <property type="entry name" value="Rod-binding"/>
    <property type="match status" value="1"/>
</dbReference>
<dbReference type="AlphaFoldDB" id="N6V9L9"/>
<gene>
    <name evidence="2" type="ORF">m02_10950</name>
</gene>
<reference evidence="2 3" key="1">
    <citation type="journal article" date="2013" name="PLoS Genet.">
        <title>A gene transfer agent and a dynamic repertoire of secretion systems hold the keys to the explosive radiation of the emerging pathogen Bartonella.</title>
        <authorList>
            <person name="Guy L."/>
            <person name="Nystedt B."/>
            <person name="Toft C."/>
            <person name="Zaremba-Niedzwiedzka K."/>
            <person name="Berglund E.C."/>
            <person name="Granberg F."/>
            <person name="Naslund K."/>
            <person name="Eriksson A.S."/>
            <person name="Andersson S.G."/>
        </authorList>
    </citation>
    <scope>NUCLEOTIDE SEQUENCE [LARGE SCALE GENOMIC DNA]</scope>
    <source>
        <strain evidence="3">m02</strain>
    </source>
</reference>
<dbReference type="InterPro" id="IPR019301">
    <property type="entry name" value="Flagellar_prot_FlgJ_N"/>
</dbReference>
<accession>N6V9L9</accession>
<evidence type="ECO:0000313" key="2">
    <source>
        <dbReference type="EMBL" id="ENN89906.1"/>
    </source>
</evidence>
<name>N6V9L9_9HYPH</name>
<protein>
    <recommendedName>
        <fullName evidence="1">Flagellar protein FlgJ N-terminal domain-containing protein</fullName>
    </recommendedName>
</protein>
<sequence>MAIQPPSDIALDVARAADPLEYRASVEKLRNLRNATYTQTTTTPQKNNFTQLVHTNYKNSLSVTQHEYQQVHIKPQTLESKNTEAFKNFEAFILQTFVENMFTTEMQSIFGKGQAGQIWKFMMAEQLAKEFAISGGIGIAQMLISEQAKREEGSYNGERNRVNVTH</sequence>
<comment type="caution">
    <text evidence="2">The sequence shown here is derived from an EMBL/GenBank/DDBJ whole genome shotgun (WGS) entry which is preliminary data.</text>
</comment>
<dbReference type="HOGENOM" id="CLU_117504_0_0_5"/>
<evidence type="ECO:0000259" key="1">
    <source>
        <dbReference type="Pfam" id="PF10135"/>
    </source>
</evidence>